<reference evidence="4" key="1">
    <citation type="journal article" date="2019" name="Int. J. Syst. Evol. Microbiol.">
        <title>The Global Catalogue of Microorganisms (GCM) 10K type strain sequencing project: providing services to taxonomists for standard genome sequencing and annotation.</title>
        <authorList>
            <consortium name="The Broad Institute Genomics Platform"/>
            <consortium name="The Broad Institute Genome Sequencing Center for Infectious Disease"/>
            <person name="Wu L."/>
            <person name="Ma J."/>
        </authorList>
    </citation>
    <scope>NUCLEOTIDE SEQUENCE [LARGE SCALE GENOMIC DNA]</scope>
    <source>
        <strain evidence="4">JCM 6307</strain>
    </source>
</reference>
<dbReference type="Pfam" id="PF20087">
    <property type="entry name" value="DUF6479"/>
    <property type="match status" value="1"/>
</dbReference>
<protein>
    <submittedName>
        <fullName evidence="3">Uncharacterized protein</fullName>
    </submittedName>
</protein>
<organism evidence="3 4">
    <name type="scientific">Streptomyces thermolineatus</name>
    <dbReference type="NCBI Taxonomy" id="44033"/>
    <lineage>
        <taxon>Bacteria</taxon>
        <taxon>Bacillati</taxon>
        <taxon>Actinomycetota</taxon>
        <taxon>Actinomycetes</taxon>
        <taxon>Kitasatosporales</taxon>
        <taxon>Streptomycetaceae</taxon>
        <taxon>Streptomyces</taxon>
    </lineage>
</organism>
<sequence length="145" mass="16033">MGSNFLNAAANGYTVDTLTMVLVGVFVVAMLLAAFWYDRWLVVHKPPSPHEPQPRSGAWQTREEYGRPTPSDHGPGHQDGDPVEYESYDGPHPEMPRDGHRYLPEEIAAMRNTVDETERRQPSVSEKAEPARSGSVPPDRGPGAV</sequence>
<dbReference type="RefSeq" id="WP_344384321.1">
    <property type="nucleotide sequence ID" value="NZ_BAAATA010000023.1"/>
</dbReference>
<proteinExistence type="predicted"/>
<comment type="caution">
    <text evidence="3">The sequence shown here is derived from an EMBL/GenBank/DDBJ whole genome shotgun (WGS) entry which is preliminary data.</text>
</comment>
<evidence type="ECO:0000313" key="4">
    <source>
        <dbReference type="Proteomes" id="UP001501358"/>
    </source>
</evidence>
<evidence type="ECO:0000256" key="2">
    <source>
        <dbReference type="SAM" id="Phobius"/>
    </source>
</evidence>
<keyword evidence="2" id="KW-1133">Transmembrane helix</keyword>
<dbReference type="InterPro" id="IPR045513">
    <property type="entry name" value="DUF6479"/>
</dbReference>
<keyword evidence="4" id="KW-1185">Reference proteome</keyword>
<dbReference type="EMBL" id="BAAATA010000023">
    <property type="protein sequence ID" value="GAA2497291.1"/>
    <property type="molecule type" value="Genomic_DNA"/>
</dbReference>
<evidence type="ECO:0000313" key="3">
    <source>
        <dbReference type="EMBL" id="GAA2497291.1"/>
    </source>
</evidence>
<feature type="region of interest" description="Disordered" evidence="1">
    <location>
        <begin position="46"/>
        <end position="145"/>
    </location>
</feature>
<dbReference type="Proteomes" id="UP001501358">
    <property type="component" value="Unassembled WGS sequence"/>
</dbReference>
<accession>A0ABP5ZE17</accession>
<feature type="transmembrane region" description="Helical" evidence="2">
    <location>
        <begin position="20"/>
        <end position="37"/>
    </location>
</feature>
<keyword evidence="2" id="KW-0472">Membrane</keyword>
<feature type="compositionally biased region" description="Basic and acidic residues" evidence="1">
    <location>
        <begin position="113"/>
        <end position="130"/>
    </location>
</feature>
<feature type="compositionally biased region" description="Basic and acidic residues" evidence="1">
    <location>
        <begin position="89"/>
        <end position="104"/>
    </location>
</feature>
<gene>
    <name evidence="3" type="ORF">GCM10010406_37140</name>
</gene>
<keyword evidence="2" id="KW-0812">Transmembrane</keyword>
<evidence type="ECO:0000256" key="1">
    <source>
        <dbReference type="SAM" id="MobiDB-lite"/>
    </source>
</evidence>
<name>A0ABP5ZE17_9ACTN</name>